<sequence length="263" mass="30725">MKQPDKKIRWKNNHPVFGSIQSNTIMERVLATLIGSKSNFLNYQAIDAKESKSFDPEDDTKREQIFLEEALCSVSAAKKLCDSINLPFKPPEFEEEPEMVKKDFAPRDLDEERIESGRKERMRREILKFGKKLQGIKEKHKQQRKKASEQAIEQWKELRRSQKGKRVDLSELVYRAEKEIEKETASHLPKNTLVGRKMRSRFSKGVSGDERRGKKGLTHEEAKRKRMQKNKRYGYGGKKRGIKRNSASSVNSFEMPLKHFSQK</sequence>
<evidence type="ECO:0000256" key="2">
    <source>
        <dbReference type="ARBA" id="ARBA00007336"/>
    </source>
</evidence>
<dbReference type="Proteomes" id="UP001057375">
    <property type="component" value="Unassembled WGS sequence"/>
</dbReference>
<evidence type="ECO:0000256" key="6">
    <source>
        <dbReference type="SAM" id="MobiDB-lite"/>
    </source>
</evidence>
<organism evidence="7 8">
    <name type="scientific">Aduncisulcus paluster</name>
    <dbReference type="NCBI Taxonomy" id="2918883"/>
    <lineage>
        <taxon>Eukaryota</taxon>
        <taxon>Metamonada</taxon>
        <taxon>Carpediemonas-like organisms</taxon>
        <taxon>Aduncisulcus</taxon>
    </lineage>
</organism>
<gene>
    <name evidence="7" type="ORF">ADUPG1_013363</name>
</gene>
<dbReference type="InterPro" id="IPR008610">
    <property type="entry name" value="Ebp2"/>
</dbReference>
<accession>A0ABQ5K6T1</accession>
<evidence type="ECO:0000313" key="7">
    <source>
        <dbReference type="EMBL" id="GKT26456.1"/>
    </source>
</evidence>
<dbReference type="PANTHER" id="PTHR13028:SF0">
    <property type="entry name" value="RRNA-PROCESSING PROTEIN EBP2-RELATED"/>
    <property type="match status" value="1"/>
</dbReference>
<evidence type="ECO:0000256" key="1">
    <source>
        <dbReference type="ARBA" id="ARBA00004604"/>
    </source>
</evidence>
<evidence type="ECO:0000256" key="4">
    <source>
        <dbReference type="ARBA" id="ARBA00023054"/>
    </source>
</evidence>
<feature type="compositionally biased region" description="Basic residues" evidence="6">
    <location>
        <begin position="224"/>
        <end position="243"/>
    </location>
</feature>
<comment type="subcellular location">
    <subcellularLocation>
        <location evidence="1">Nucleus</location>
        <location evidence="1">Nucleolus</location>
    </subcellularLocation>
</comment>
<dbReference type="PANTHER" id="PTHR13028">
    <property type="entry name" value="RRNA PROCESSING PROTEIN EBNA1-BINDING PROTEIN-RELATED"/>
    <property type="match status" value="1"/>
</dbReference>
<feature type="compositionally biased region" description="Basic and acidic residues" evidence="6">
    <location>
        <begin position="207"/>
        <end position="223"/>
    </location>
</feature>
<keyword evidence="4" id="KW-0175">Coiled coil</keyword>
<dbReference type="Pfam" id="PF05890">
    <property type="entry name" value="Ebp2"/>
    <property type="match status" value="1"/>
</dbReference>
<evidence type="ECO:0000313" key="8">
    <source>
        <dbReference type="Proteomes" id="UP001057375"/>
    </source>
</evidence>
<reference evidence="7" key="1">
    <citation type="submission" date="2022-03" db="EMBL/GenBank/DDBJ databases">
        <title>Draft genome sequence of Aduncisulcus paluster, a free-living microaerophilic Fornicata.</title>
        <authorList>
            <person name="Yuyama I."/>
            <person name="Kume K."/>
            <person name="Tamura T."/>
            <person name="Inagaki Y."/>
            <person name="Hashimoto T."/>
        </authorList>
    </citation>
    <scope>NUCLEOTIDE SEQUENCE</scope>
    <source>
        <strain evidence="7">NY0171</strain>
    </source>
</reference>
<keyword evidence="5" id="KW-0539">Nucleus</keyword>
<proteinExistence type="inferred from homology"/>
<feature type="compositionally biased region" description="Basic and acidic residues" evidence="6">
    <location>
        <begin position="98"/>
        <end position="121"/>
    </location>
</feature>
<name>A0ABQ5K6T1_9EUKA</name>
<protein>
    <submittedName>
        <fullName evidence="7">Eukaryotic rRNA processing like protein</fullName>
    </submittedName>
</protein>
<comment type="caution">
    <text evidence="7">The sequence shown here is derived from an EMBL/GenBank/DDBJ whole genome shotgun (WGS) entry which is preliminary data.</text>
</comment>
<feature type="region of interest" description="Disordered" evidence="6">
    <location>
        <begin position="187"/>
        <end position="263"/>
    </location>
</feature>
<comment type="similarity">
    <text evidence="2">Belongs to the EBP2 family.</text>
</comment>
<dbReference type="EMBL" id="BQXS01012656">
    <property type="protein sequence ID" value="GKT26456.1"/>
    <property type="molecule type" value="Genomic_DNA"/>
</dbReference>
<feature type="region of interest" description="Disordered" evidence="6">
    <location>
        <begin position="91"/>
        <end position="121"/>
    </location>
</feature>
<keyword evidence="8" id="KW-1185">Reference proteome</keyword>
<evidence type="ECO:0000256" key="5">
    <source>
        <dbReference type="ARBA" id="ARBA00023242"/>
    </source>
</evidence>
<keyword evidence="3" id="KW-0690">Ribosome biogenesis</keyword>
<evidence type="ECO:0000256" key="3">
    <source>
        <dbReference type="ARBA" id="ARBA00022517"/>
    </source>
</evidence>